<dbReference type="PANTHER" id="PTHR43861">
    <property type="entry name" value="TRANS-ACONITATE 2-METHYLTRANSFERASE-RELATED"/>
    <property type="match status" value="1"/>
</dbReference>
<protein>
    <submittedName>
        <fullName evidence="4">Methyltransferase domain-containing protein</fullName>
    </submittedName>
</protein>
<dbReference type="Gene3D" id="3.40.50.150">
    <property type="entry name" value="Vaccinia Virus protein VP39"/>
    <property type="match status" value="1"/>
</dbReference>
<dbReference type="GO" id="GO:0032259">
    <property type="term" value="P:methylation"/>
    <property type="evidence" value="ECO:0007669"/>
    <property type="project" value="UniProtKB-KW"/>
</dbReference>
<feature type="domain" description="Methyltransferase" evidence="3">
    <location>
        <begin position="40"/>
        <end position="137"/>
    </location>
</feature>
<dbReference type="GO" id="GO:0008168">
    <property type="term" value="F:methyltransferase activity"/>
    <property type="evidence" value="ECO:0007669"/>
    <property type="project" value="UniProtKB-KW"/>
</dbReference>
<evidence type="ECO:0000313" key="4">
    <source>
        <dbReference type="EMBL" id="MBB0243772.1"/>
    </source>
</evidence>
<dbReference type="GO" id="GO:0017000">
    <property type="term" value="P:antibiotic biosynthetic process"/>
    <property type="evidence" value="ECO:0007669"/>
    <property type="project" value="UniProtKB-ARBA"/>
</dbReference>
<keyword evidence="5" id="KW-1185">Reference proteome</keyword>
<accession>A0A7W3TBL5</accession>
<evidence type="ECO:0000259" key="3">
    <source>
        <dbReference type="Pfam" id="PF13649"/>
    </source>
</evidence>
<evidence type="ECO:0000256" key="1">
    <source>
        <dbReference type="ARBA" id="ARBA00022679"/>
    </source>
</evidence>
<reference evidence="5" key="1">
    <citation type="submission" date="2019-10" db="EMBL/GenBank/DDBJ databases">
        <title>Streptomyces sp. nov., a novel actinobacterium isolated from alkaline environment.</title>
        <authorList>
            <person name="Golinska P."/>
        </authorList>
    </citation>
    <scope>NUCLEOTIDE SEQUENCE [LARGE SCALE GENOMIC DNA]</scope>
    <source>
        <strain evidence="5">DSM 42118</strain>
    </source>
</reference>
<dbReference type="SUPFAM" id="SSF53335">
    <property type="entry name" value="S-adenosyl-L-methionine-dependent methyltransferases"/>
    <property type="match status" value="1"/>
</dbReference>
<dbReference type="Proteomes" id="UP000538929">
    <property type="component" value="Unassembled WGS sequence"/>
</dbReference>
<keyword evidence="4" id="KW-0489">Methyltransferase</keyword>
<gene>
    <name evidence="4" type="ORF">FNQ90_06530</name>
</gene>
<feature type="non-terminal residue" evidence="4">
    <location>
        <position position="280"/>
    </location>
</feature>
<dbReference type="AlphaFoldDB" id="A0A7W3TBL5"/>
<dbReference type="Pfam" id="PF13649">
    <property type="entry name" value="Methyltransf_25"/>
    <property type="match status" value="1"/>
</dbReference>
<evidence type="ECO:0000313" key="5">
    <source>
        <dbReference type="Proteomes" id="UP000538929"/>
    </source>
</evidence>
<keyword evidence="1 4" id="KW-0808">Transferase</keyword>
<feature type="region of interest" description="Disordered" evidence="2">
    <location>
        <begin position="249"/>
        <end position="280"/>
    </location>
</feature>
<dbReference type="InterPro" id="IPR029063">
    <property type="entry name" value="SAM-dependent_MTases_sf"/>
</dbReference>
<evidence type="ECO:0000256" key="2">
    <source>
        <dbReference type="SAM" id="MobiDB-lite"/>
    </source>
</evidence>
<sequence>MVDRLFSERKLAELYDVLYPWNCSPDDAFYLDLVMEASSVLDVGCGTGLLLRRAREVGHTGRLRGLDPAAAMLDVGRAAGEGTGAGVEWVHGDLTTVPHDREFDLVVMTGHAFQVFLTEDEVRAALAAVRAALVDGGRFAFETRNPAARAWERWTPDHPREVVDANGFRARCEHRMDTPVEGELVSFTTTFTADSLDGPETSRSTLRFLDADTLTRFLEEAGLTVEARYGWWDRSPLTAESPEIIVIARRDRPTPGPRPETETIPLGARQDARAPAPHHP</sequence>
<proteinExistence type="predicted"/>
<dbReference type="InterPro" id="IPR041698">
    <property type="entry name" value="Methyltransf_25"/>
</dbReference>
<comment type="caution">
    <text evidence="4">The sequence shown here is derived from an EMBL/GenBank/DDBJ whole genome shotgun (WGS) entry which is preliminary data.</text>
</comment>
<dbReference type="RefSeq" id="WP_182605398.1">
    <property type="nucleotide sequence ID" value="NZ_VKHT01000119.1"/>
</dbReference>
<dbReference type="EMBL" id="VKHT01000119">
    <property type="protein sequence ID" value="MBB0243772.1"/>
    <property type="molecule type" value="Genomic_DNA"/>
</dbReference>
<dbReference type="CDD" id="cd02440">
    <property type="entry name" value="AdoMet_MTases"/>
    <property type="match status" value="1"/>
</dbReference>
<name>A0A7W3TBL5_9ACTN</name>
<organism evidence="4 5">
    <name type="scientific">Streptomyces alkaliphilus</name>
    <dbReference type="NCBI Taxonomy" id="1472722"/>
    <lineage>
        <taxon>Bacteria</taxon>
        <taxon>Bacillati</taxon>
        <taxon>Actinomycetota</taxon>
        <taxon>Actinomycetes</taxon>
        <taxon>Kitasatosporales</taxon>
        <taxon>Streptomycetaceae</taxon>
        <taxon>Streptomyces</taxon>
    </lineage>
</organism>